<organism evidence="5 6">
    <name type="scientific">Sphingobacterium spiritivorum</name>
    <name type="common">Flavobacterium spiritivorum</name>
    <dbReference type="NCBI Taxonomy" id="258"/>
    <lineage>
        <taxon>Bacteria</taxon>
        <taxon>Pseudomonadati</taxon>
        <taxon>Bacteroidota</taxon>
        <taxon>Sphingobacteriia</taxon>
        <taxon>Sphingobacteriales</taxon>
        <taxon>Sphingobacteriaceae</taxon>
        <taxon>Sphingobacterium</taxon>
    </lineage>
</organism>
<dbReference type="AlphaFoldDB" id="A0A380CXZ8"/>
<keyword evidence="3" id="KW-0732">Signal</keyword>
<dbReference type="PANTHER" id="PTHR46825:SF11">
    <property type="entry name" value="PENICILLIN-BINDING PROTEIN 4"/>
    <property type="match status" value="1"/>
</dbReference>
<sequence length="440" mass="48856">MLKKSVTYLAVFFVASLASAQKIDTEKLDLYIQTLEDNNKFMGSIAISQNGERLYAKSVGYIDLENKIKANENSKYRIGSISKTFTTVLVLKAVEDKKLSLDQTIKQYFPAIKNADKITVSHLLNHRSGIHNFTNDADYLNWNTKVMSEKDMVDVITKAGSDFEPDSKGEYSNSNFVLLTYILEKTLKKSYADLLTAYITKPLGLQNTYLGGKINVKNNEAKSYDFAGGWKPESETDISIPLGAGGIVSTPSDLTKFAEALFDGKLLTKASVELMKTIKDNYGMGLFQVPFYDKKGYGHSGGIDGFSSTFSYFEDGNVAFALTSNGTDFNNNNIAITALSAVYNKPFDIPDFKTYENSSEDLDIYLGSYASTQIPIKITVTKDNKTLVAQASGQPSFSLEATEKHKFKFDQAGIVMEFNPDNKSFVLKQRGGEFLFTKEQ</sequence>
<dbReference type="Pfam" id="PF00144">
    <property type="entry name" value="Beta-lactamase"/>
    <property type="match status" value="1"/>
</dbReference>
<accession>A0A380CXZ8</accession>
<keyword evidence="2" id="KW-0472">Membrane</keyword>
<gene>
    <name evidence="5" type="primary">pbpE_5</name>
    <name evidence="5" type="ORF">NCTC11388_04889</name>
</gene>
<feature type="chain" id="PRO_5016772044" evidence="3">
    <location>
        <begin position="21"/>
        <end position="440"/>
    </location>
</feature>
<dbReference type="RefSeq" id="WP_115171959.1">
    <property type="nucleotide sequence ID" value="NZ_UGYW01000002.1"/>
</dbReference>
<evidence type="ECO:0000313" key="5">
    <source>
        <dbReference type="EMBL" id="SUJ30893.1"/>
    </source>
</evidence>
<protein>
    <submittedName>
        <fullName evidence="5">Penicillin-binding protein E</fullName>
    </submittedName>
</protein>
<evidence type="ECO:0000256" key="2">
    <source>
        <dbReference type="ARBA" id="ARBA00023136"/>
    </source>
</evidence>
<dbReference type="Gene3D" id="3.40.710.10">
    <property type="entry name" value="DD-peptidase/beta-lactamase superfamily"/>
    <property type="match status" value="1"/>
</dbReference>
<dbReference type="SUPFAM" id="SSF56601">
    <property type="entry name" value="beta-lactamase/transpeptidase-like"/>
    <property type="match status" value="1"/>
</dbReference>
<dbReference type="InterPro" id="IPR050491">
    <property type="entry name" value="AmpC-like"/>
</dbReference>
<dbReference type="Proteomes" id="UP000254893">
    <property type="component" value="Unassembled WGS sequence"/>
</dbReference>
<dbReference type="InterPro" id="IPR001466">
    <property type="entry name" value="Beta-lactam-related"/>
</dbReference>
<evidence type="ECO:0000259" key="4">
    <source>
        <dbReference type="Pfam" id="PF00144"/>
    </source>
</evidence>
<name>A0A380CXZ8_SPHSI</name>
<dbReference type="GO" id="GO:0016020">
    <property type="term" value="C:membrane"/>
    <property type="evidence" value="ECO:0007669"/>
    <property type="project" value="UniProtKB-SubCell"/>
</dbReference>
<feature type="domain" description="Beta-lactamase-related" evidence="4">
    <location>
        <begin position="44"/>
        <end position="331"/>
    </location>
</feature>
<feature type="signal peptide" evidence="3">
    <location>
        <begin position="1"/>
        <end position="20"/>
    </location>
</feature>
<evidence type="ECO:0000256" key="1">
    <source>
        <dbReference type="ARBA" id="ARBA00004370"/>
    </source>
</evidence>
<comment type="subcellular location">
    <subcellularLocation>
        <location evidence="1">Membrane</location>
    </subcellularLocation>
</comment>
<proteinExistence type="predicted"/>
<dbReference type="InterPro" id="IPR012338">
    <property type="entry name" value="Beta-lactam/transpept-like"/>
</dbReference>
<reference evidence="5 6" key="1">
    <citation type="submission" date="2018-06" db="EMBL/GenBank/DDBJ databases">
        <authorList>
            <consortium name="Pathogen Informatics"/>
            <person name="Doyle S."/>
        </authorList>
    </citation>
    <scope>NUCLEOTIDE SEQUENCE [LARGE SCALE GENOMIC DNA]</scope>
    <source>
        <strain evidence="5 6">NCTC11388</strain>
    </source>
</reference>
<evidence type="ECO:0000256" key="3">
    <source>
        <dbReference type="SAM" id="SignalP"/>
    </source>
</evidence>
<dbReference type="PANTHER" id="PTHR46825">
    <property type="entry name" value="D-ALANYL-D-ALANINE-CARBOXYPEPTIDASE/ENDOPEPTIDASE AMPH"/>
    <property type="match status" value="1"/>
</dbReference>
<dbReference type="EMBL" id="UGYW01000002">
    <property type="protein sequence ID" value="SUJ30893.1"/>
    <property type="molecule type" value="Genomic_DNA"/>
</dbReference>
<evidence type="ECO:0000313" key="6">
    <source>
        <dbReference type="Proteomes" id="UP000254893"/>
    </source>
</evidence>